<dbReference type="PANTHER" id="PTHR13124">
    <property type="entry name" value="39S RIBOSOMAL PROTEIN L46, MITOCHONDRIAL PRECURSOR-RELATED"/>
    <property type="match status" value="1"/>
</dbReference>
<dbReference type="GO" id="GO:0003735">
    <property type="term" value="F:structural constituent of ribosome"/>
    <property type="evidence" value="ECO:0007669"/>
    <property type="project" value="InterPro"/>
</dbReference>
<name>A0A448Z4P4_9STRA</name>
<dbReference type="AlphaFoldDB" id="A0A448Z4P4"/>
<sequence>MMATTLASSARRIGRQLSFVARQSNRHYNTSLLLRSRCFVTADVPGSLSRPVEMKSKRAFATKKKKKNASKKDDDESLSYFERKVASKQLRVEAYKHKVERASRIKSRRDNAPKDVKKEEFLSWWSGRRAYEEQMDRKARQAGMDWTIQVATVVERLPIVMPDKADFETEFEDLQAYLQAHRGKQYPQEFLGTEGGGRPEAYTDEELMALLPENFKPAPRETKADEDGSVNTLDRRLKDRVYLFIGDSFPTTELKVSANEHDRYGEKCESLLEAALRGIREQTSRGGGKKKGELPLDLYCASETPLGVRLDVYDDEKQKSTGSFGTKTFFMKVQYDDGTLKGGDVAWLDRSEIVDRFQSASKDDEAKFYRYLL</sequence>
<organism evidence="1 2">
    <name type="scientific">Pseudo-nitzschia multistriata</name>
    <dbReference type="NCBI Taxonomy" id="183589"/>
    <lineage>
        <taxon>Eukaryota</taxon>
        <taxon>Sar</taxon>
        <taxon>Stramenopiles</taxon>
        <taxon>Ochrophyta</taxon>
        <taxon>Bacillariophyta</taxon>
        <taxon>Bacillariophyceae</taxon>
        <taxon>Bacillariophycidae</taxon>
        <taxon>Bacillariales</taxon>
        <taxon>Bacillariaceae</taxon>
        <taxon>Pseudo-nitzschia</taxon>
    </lineage>
</organism>
<proteinExistence type="predicted"/>
<dbReference type="Proteomes" id="UP000291116">
    <property type="component" value="Unassembled WGS sequence"/>
</dbReference>
<evidence type="ECO:0000313" key="2">
    <source>
        <dbReference type="Proteomes" id="UP000291116"/>
    </source>
</evidence>
<dbReference type="Gene3D" id="3.90.79.10">
    <property type="entry name" value="Nucleoside Triphosphate Pyrophosphohydrolase"/>
    <property type="match status" value="1"/>
</dbReference>
<dbReference type="GO" id="GO:0005762">
    <property type="term" value="C:mitochondrial large ribosomal subunit"/>
    <property type="evidence" value="ECO:0007669"/>
    <property type="project" value="TreeGrafter"/>
</dbReference>
<protein>
    <recommendedName>
        <fullName evidence="3">Ribosomal protein L46 N-terminal domain-containing protein</fullName>
    </recommendedName>
</protein>
<reference evidence="1 2" key="1">
    <citation type="submission" date="2019-01" db="EMBL/GenBank/DDBJ databases">
        <authorList>
            <person name="Ferrante I. M."/>
        </authorList>
    </citation>
    <scope>NUCLEOTIDE SEQUENCE [LARGE SCALE GENOMIC DNA]</scope>
    <source>
        <strain evidence="1 2">B856</strain>
    </source>
</reference>
<keyword evidence="2" id="KW-1185">Reference proteome</keyword>
<dbReference type="EMBL" id="CAACVS010000114">
    <property type="protein sequence ID" value="VEU37077.1"/>
    <property type="molecule type" value="Genomic_DNA"/>
</dbReference>
<accession>A0A448Z4P4</accession>
<dbReference type="PANTHER" id="PTHR13124:SF12">
    <property type="entry name" value="LARGE RIBOSOMAL SUBUNIT PROTEIN ML46"/>
    <property type="match status" value="1"/>
</dbReference>
<dbReference type="InterPro" id="IPR040008">
    <property type="entry name" value="Ribosomal_mL46"/>
</dbReference>
<evidence type="ECO:0000313" key="1">
    <source>
        <dbReference type="EMBL" id="VEU37077.1"/>
    </source>
</evidence>
<gene>
    <name evidence="1" type="ORF">PSNMU_V1.4_AUG-EV-PASAV3_0039530</name>
</gene>
<evidence type="ECO:0008006" key="3">
    <source>
        <dbReference type="Google" id="ProtNLM"/>
    </source>
</evidence>
<dbReference type="OrthoDB" id="414075at2759"/>